<dbReference type="InterPro" id="IPR027417">
    <property type="entry name" value="P-loop_NTPase"/>
</dbReference>
<evidence type="ECO:0000256" key="3">
    <source>
        <dbReference type="ARBA" id="ARBA00022840"/>
    </source>
</evidence>
<dbReference type="PANTHER" id="PTHR30258:SF1">
    <property type="entry name" value="PROTEIN TRANSPORT PROTEIN HOFB HOMOLOG"/>
    <property type="match status" value="1"/>
</dbReference>
<evidence type="ECO:0000313" key="5">
    <source>
        <dbReference type="EMBL" id="OGY36769.1"/>
    </source>
</evidence>
<protein>
    <recommendedName>
        <fullName evidence="4">Bacterial type II secretion system protein E domain-containing protein</fullName>
    </recommendedName>
</protein>
<dbReference type="Gene3D" id="3.30.450.90">
    <property type="match status" value="1"/>
</dbReference>
<dbReference type="SUPFAM" id="SSF160246">
    <property type="entry name" value="EspE N-terminal domain-like"/>
    <property type="match status" value="1"/>
</dbReference>
<dbReference type="EMBL" id="MHHS01000029">
    <property type="protein sequence ID" value="OGY36769.1"/>
    <property type="molecule type" value="Genomic_DNA"/>
</dbReference>
<sequence length="577" mass="63685">MAERVDENILRALVELQRISAEQGAQVLAVLKDGKASLHDALMEYGVADEDYAKAYAQASGVPYVDLRSVQIKKEVLDIIPESTAREHMVIAYDQDDSGVKIAIENPADRQIVEFIHKKVDVPIIVAVASVAAIREALQKYAGSLEADVEQVLKEAKGVKANARDADLSKVAEDLPIIKIVDAVLRHAISKDASDIHIEPTETAVVIRYRIDGILHDMMVLPKAVLAGVVARIKILSNLKIDEHRLPQDGRFKMESDDYNVAFRVSTLPVFDGEKIVMRLLDESGNGLTIDKIGLSKKDLNMFHDNIAKPNGMILVTGPTGSGKTTTLYAAMRELNTKDVNISTIEDPIEYRMKRINQTQVQPKIGLTFSNGLRALVRQDPDIIMVGEIRDEETASLAVNAALTGHLVLSTLHTNSATGAIPRLMDMKIEPFLLASTINIVIAQRLVRQLCASCKKEVKINDAMKSSIQDIVDADHMLELLKQEGIAQKEDAWEQVSFYEAVGCSRCHEGYKSRIGVHEMFEMSPSLQKMITGNVTAHELEVKAREEQGMVSMLEDGILKVAQSITSLEEVLRVAKE</sequence>
<dbReference type="Pfam" id="PF00437">
    <property type="entry name" value="T2SSE"/>
    <property type="match status" value="1"/>
</dbReference>
<gene>
    <name evidence="5" type="ORF">A3E36_03705</name>
</gene>
<dbReference type="PROSITE" id="PS00662">
    <property type="entry name" value="T2SP_E"/>
    <property type="match status" value="1"/>
</dbReference>
<dbReference type="InterPro" id="IPR007831">
    <property type="entry name" value="T2SS_GspE_N"/>
</dbReference>
<dbReference type="SMART" id="SM00382">
    <property type="entry name" value="AAA"/>
    <property type="match status" value="1"/>
</dbReference>
<dbReference type="CDD" id="cd01129">
    <property type="entry name" value="PulE-GspE-like"/>
    <property type="match status" value="1"/>
</dbReference>
<evidence type="ECO:0000256" key="1">
    <source>
        <dbReference type="ARBA" id="ARBA00006611"/>
    </source>
</evidence>
<evidence type="ECO:0000256" key="2">
    <source>
        <dbReference type="ARBA" id="ARBA00022741"/>
    </source>
</evidence>
<dbReference type="PANTHER" id="PTHR30258">
    <property type="entry name" value="TYPE II SECRETION SYSTEM PROTEIN GSPE-RELATED"/>
    <property type="match status" value="1"/>
</dbReference>
<dbReference type="SUPFAM" id="SSF52540">
    <property type="entry name" value="P-loop containing nucleoside triphosphate hydrolases"/>
    <property type="match status" value="1"/>
</dbReference>
<comment type="similarity">
    <text evidence="1">Belongs to the GSP E family.</text>
</comment>
<dbReference type="Pfam" id="PF05157">
    <property type="entry name" value="MshEN"/>
    <property type="match status" value="1"/>
</dbReference>
<keyword evidence="2" id="KW-0547">Nucleotide-binding</keyword>
<comment type="caution">
    <text evidence="5">The sequence shown here is derived from an EMBL/GenBank/DDBJ whole genome shotgun (WGS) entry which is preliminary data.</text>
</comment>
<proteinExistence type="inferred from homology"/>
<dbReference type="GO" id="GO:0005886">
    <property type="term" value="C:plasma membrane"/>
    <property type="evidence" value="ECO:0007669"/>
    <property type="project" value="TreeGrafter"/>
</dbReference>
<organism evidence="5 6">
    <name type="scientific">Candidatus Andersenbacteria bacterium RIFCSPHIGHO2_12_FULL_45_11b</name>
    <dbReference type="NCBI Taxonomy" id="1797282"/>
    <lineage>
        <taxon>Bacteria</taxon>
        <taxon>Candidatus Anderseniibacteriota</taxon>
    </lineage>
</organism>
<dbReference type="GO" id="GO:0016887">
    <property type="term" value="F:ATP hydrolysis activity"/>
    <property type="evidence" value="ECO:0007669"/>
    <property type="project" value="TreeGrafter"/>
</dbReference>
<name>A0A1G1X9T2_9BACT</name>
<dbReference type="InterPro" id="IPR003593">
    <property type="entry name" value="AAA+_ATPase"/>
</dbReference>
<accession>A0A1G1X9T2</accession>
<dbReference type="Proteomes" id="UP000177941">
    <property type="component" value="Unassembled WGS sequence"/>
</dbReference>
<evidence type="ECO:0000259" key="4">
    <source>
        <dbReference type="PROSITE" id="PS00662"/>
    </source>
</evidence>
<dbReference type="InterPro" id="IPR001482">
    <property type="entry name" value="T2SS/T4SS_dom"/>
</dbReference>
<dbReference type="InterPro" id="IPR037257">
    <property type="entry name" value="T2SS_E_N_sf"/>
</dbReference>
<reference evidence="5 6" key="1">
    <citation type="journal article" date="2016" name="Nat. Commun.">
        <title>Thousands of microbial genomes shed light on interconnected biogeochemical processes in an aquifer system.</title>
        <authorList>
            <person name="Anantharaman K."/>
            <person name="Brown C.T."/>
            <person name="Hug L.A."/>
            <person name="Sharon I."/>
            <person name="Castelle C.J."/>
            <person name="Probst A.J."/>
            <person name="Thomas B.C."/>
            <person name="Singh A."/>
            <person name="Wilkins M.J."/>
            <person name="Karaoz U."/>
            <person name="Brodie E.L."/>
            <person name="Williams K.H."/>
            <person name="Hubbard S.S."/>
            <person name="Banfield J.F."/>
        </authorList>
    </citation>
    <scope>NUCLEOTIDE SEQUENCE [LARGE SCALE GENOMIC DNA]</scope>
</reference>
<keyword evidence="3" id="KW-0067">ATP-binding</keyword>
<dbReference type="Gene3D" id="3.40.50.300">
    <property type="entry name" value="P-loop containing nucleotide triphosphate hydrolases"/>
    <property type="match status" value="1"/>
</dbReference>
<dbReference type="GO" id="GO:0005524">
    <property type="term" value="F:ATP binding"/>
    <property type="evidence" value="ECO:0007669"/>
    <property type="project" value="UniProtKB-KW"/>
</dbReference>
<evidence type="ECO:0000313" key="6">
    <source>
        <dbReference type="Proteomes" id="UP000177941"/>
    </source>
</evidence>
<feature type="domain" description="Bacterial type II secretion system protein E" evidence="4">
    <location>
        <begin position="377"/>
        <end position="391"/>
    </location>
</feature>
<dbReference type="FunFam" id="3.40.50.300:FF:000398">
    <property type="entry name" value="Type IV pilus assembly ATPase PilB"/>
    <property type="match status" value="1"/>
</dbReference>
<dbReference type="Gene3D" id="3.30.300.160">
    <property type="entry name" value="Type II secretion system, protein E, N-terminal domain"/>
    <property type="match status" value="1"/>
</dbReference>
<dbReference type="AlphaFoldDB" id="A0A1G1X9T2"/>